<sequence>MSAPADPLSPRDNTRHGIRFAPGVLGAIHPKVTISVEQISTAGANNITTVVKMPIADSTRDIRYMSPQADSRRMAWSRKQRGAGEIDLSARWRSGGKPAASPTRKSQLFDPASSTYTYLLADISDKEAILIDPVIEWADRDKAIVEELGLTLKYALNTHMHADHITGTGRLKCLLPGCKSMISRNSGAKADVLLEPHDQVQFGRHQLRILPTPGHTEGCVTYVCDEQGIAFTGDALLIRGCGRTDFQGGSAAVLYKSVHEKIFTLPRNYRLYPAHDYNGRTVTTVAEEKALNPRLSKSQEEFVQIMNNLNLPYPKMIGREKGRVREERRGREKERGRRKRQGPCNRVVETGSVSLVETQGEETPMVLVLVSYCIAEG</sequence>
<dbReference type="InterPro" id="IPR044528">
    <property type="entry name" value="POD-like_MBL-fold"/>
</dbReference>
<evidence type="ECO:0000256" key="16">
    <source>
        <dbReference type="SAM" id="MobiDB-lite"/>
    </source>
</evidence>
<dbReference type="GO" id="GO:0006749">
    <property type="term" value="P:glutathione metabolic process"/>
    <property type="evidence" value="ECO:0007669"/>
    <property type="project" value="InterPro"/>
</dbReference>
<dbReference type="SMART" id="SM00849">
    <property type="entry name" value="Lactamase_B"/>
    <property type="match status" value="1"/>
</dbReference>
<dbReference type="GO" id="GO:0046872">
    <property type="term" value="F:metal ion binding"/>
    <property type="evidence" value="ECO:0007669"/>
    <property type="project" value="UniProtKB-KW"/>
</dbReference>
<dbReference type="PANTHER" id="PTHR43084:SF1">
    <property type="entry name" value="PERSULFIDE DIOXYGENASE ETHE1, MITOCHONDRIAL"/>
    <property type="match status" value="1"/>
</dbReference>
<evidence type="ECO:0000256" key="1">
    <source>
        <dbReference type="ARBA" id="ARBA00001954"/>
    </source>
</evidence>
<dbReference type="GO" id="GO:0050313">
    <property type="term" value="F:sulfur dioxygenase activity"/>
    <property type="evidence" value="ECO:0007669"/>
    <property type="project" value="UniProtKB-EC"/>
</dbReference>
<dbReference type="Pfam" id="PF00753">
    <property type="entry name" value="Lactamase_B"/>
    <property type="match status" value="1"/>
</dbReference>
<dbReference type="GO" id="GO:0070813">
    <property type="term" value="P:hydrogen sulfide metabolic process"/>
    <property type="evidence" value="ECO:0007669"/>
    <property type="project" value="TreeGrafter"/>
</dbReference>
<accession>A0A195C3T9</accession>
<keyword evidence="7" id="KW-0007">Acetylation</keyword>
<dbReference type="InterPro" id="IPR036866">
    <property type="entry name" value="RibonucZ/Hydroxyglut_hydro"/>
</dbReference>
<name>A0A195C3T9_9HYME</name>
<keyword evidence="10" id="KW-0496">Mitochondrion</keyword>
<dbReference type="SUPFAM" id="SSF56281">
    <property type="entry name" value="Metallo-hydrolase/oxidoreductase"/>
    <property type="match status" value="1"/>
</dbReference>
<keyword evidence="5" id="KW-0809">Transit peptide</keyword>
<evidence type="ECO:0000256" key="5">
    <source>
        <dbReference type="ARBA" id="ARBA00022946"/>
    </source>
</evidence>
<gene>
    <name evidence="18" type="ORF">ALC62_13952</name>
</gene>
<keyword evidence="8" id="KW-0560">Oxidoreductase</keyword>
<comment type="similarity">
    <text evidence="3">Belongs to the metallo-beta-lactamase superfamily. Glyoxalase II family.</text>
</comment>
<dbReference type="GO" id="GO:0031123">
    <property type="term" value="P:RNA 3'-end processing"/>
    <property type="evidence" value="ECO:0007669"/>
    <property type="project" value="UniProtKB-ARBA"/>
</dbReference>
<dbReference type="EMBL" id="KQ978292">
    <property type="protein sequence ID" value="KYM95522.1"/>
    <property type="molecule type" value="Genomic_DNA"/>
</dbReference>
<dbReference type="InterPro" id="IPR001279">
    <property type="entry name" value="Metallo-B-lactamas"/>
</dbReference>
<feature type="domain" description="Metallo-beta-lactamase" evidence="17">
    <location>
        <begin position="114"/>
        <end position="275"/>
    </location>
</feature>
<dbReference type="Proteomes" id="UP000078542">
    <property type="component" value="Unassembled WGS sequence"/>
</dbReference>
<dbReference type="AlphaFoldDB" id="A0A195C3T9"/>
<evidence type="ECO:0000256" key="13">
    <source>
        <dbReference type="ARBA" id="ARBA00066686"/>
    </source>
</evidence>
<dbReference type="EC" id="1.13.11.18" evidence="13"/>
<evidence type="ECO:0000256" key="3">
    <source>
        <dbReference type="ARBA" id="ARBA00006759"/>
    </source>
</evidence>
<evidence type="ECO:0000256" key="8">
    <source>
        <dbReference type="ARBA" id="ARBA00023002"/>
    </source>
</evidence>
<feature type="compositionally biased region" description="Basic and acidic residues" evidence="16">
    <location>
        <begin position="322"/>
        <end position="335"/>
    </location>
</feature>
<evidence type="ECO:0000313" key="19">
    <source>
        <dbReference type="Proteomes" id="UP000078542"/>
    </source>
</evidence>
<reference evidence="18 19" key="1">
    <citation type="submission" date="2016-03" db="EMBL/GenBank/DDBJ databases">
        <title>Cyphomyrmex costatus WGS genome.</title>
        <authorList>
            <person name="Nygaard S."/>
            <person name="Hu H."/>
            <person name="Boomsma J."/>
            <person name="Zhang G."/>
        </authorList>
    </citation>
    <scope>NUCLEOTIDE SEQUENCE [LARGE SCALE GENOMIC DNA]</scope>
    <source>
        <strain evidence="18">MS0001</strain>
        <tissue evidence="18">Whole body</tissue>
    </source>
</reference>
<protein>
    <recommendedName>
        <fullName evidence="14">Persulfide dioxygenase ETHE1, mitochondrial</fullName>
        <ecNumber evidence="13">1.13.11.18</ecNumber>
    </recommendedName>
    <alternativeName>
        <fullName evidence="15">Sulfur dioxygenase ETHE1</fullName>
    </alternativeName>
</protein>
<evidence type="ECO:0000256" key="6">
    <source>
        <dbReference type="ARBA" id="ARBA00022964"/>
    </source>
</evidence>
<evidence type="ECO:0000313" key="18">
    <source>
        <dbReference type="EMBL" id="KYM95522.1"/>
    </source>
</evidence>
<evidence type="ECO:0000256" key="12">
    <source>
        <dbReference type="ARBA" id="ARBA00065219"/>
    </source>
</evidence>
<evidence type="ECO:0000259" key="17">
    <source>
        <dbReference type="SMART" id="SM00849"/>
    </source>
</evidence>
<dbReference type="InterPro" id="IPR051682">
    <property type="entry name" value="Mito_Persulfide_Diox"/>
</dbReference>
<evidence type="ECO:0000256" key="15">
    <source>
        <dbReference type="ARBA" id="ARBA00077964"/>
    </source>
</evidence>
<comment type="subunit">
    <text evidence="12">Homodimer. Monomer. Interacts with TST. May interact with RELA.</text>
</comment>
<evidence type="ECO:0000256" key="11">
    <source>
        <dbReference type="ARBA" id="ARBA00050990"/>
    </source>
</evidence>
<evidence type="ECO:0000256" key="10">
    <source>
        <dbReference type="ARBA" id="ARBA00023128"/>
    </source>
</evidence>
<dbReference type="Gene3D" id="3.60.15.10">
    <property type="entry name" value="Ribonuclease Z/Hydroxyacylglutathione hydrolase-like"/>
    <property type="match status" value="1"/>
</dbReference>
<keyword evidence="9" id="KW-0408">Iron</keyword>
<feature type="region of interest" description="Disordered" evidence="16">
    <location>
        <begin position="322"/>
        <end position="344"/>
    </location>
</feature>
<keyword evidence="4" id="KW-0479">Metal-binding</keyword>
<dbReference type="GO" id="GO:0005739">
    <property type="term" value="C:mitochondrion"/>
    <property type="evidence" value="ECO:0007669"/>
    <property type="project" value="UniProtKB-SubCell"/>
</dbReference>
<comment type="subcellular location">
    <subcellularLocation>
        <location evidence="2">Mitochondrion</location>
    </subcellularLocation>
</comment>
<comment type="cofactor">
    <cofactor evidence="1">
        <name>Fe(2+)</name>
        <dbReference type="ChEBI" id="CHEBI:29033"/>
    </cofactor>
</comment>
<keyword evidence="6" id="KW-0223">Dioxygenase</keyword>
<comment type="catalytic activity">
    <reaction evidence="11">
        <text>S-sulfanylglutathione + O2 + H2O = sulfite + glutathione + 2 H(+)</text>
        <dbReference type="Rhea" id="RHEA:12981"/>
        <dbReference type="ChEBI" id="CHEBI:15377"/>
        <dbReference type="ChEBI" id="CHEBI:15378"/>
        <dbReference type="ChEBI" id="CHEBI:15379"/>
        <dbReference type="ChEBI" id="CHEBI:17359"/>
        <dbReference type="ChEBI" id="CHEBI:57925"/>
        <dbReference type="ChEBI" id="CHEBI:58905"/>
        <dbReference type="EC" id="1.13.11.18"/>
    </reaction>
</comment>
<keyword evidence="19" id="KW-1185">Reference proteome</keyword>
<proteinExistence type="inferred from homology"/>
<evidence type="ECO:0000256" key="14">
    <source>
        <dbReference type="ARBA" id="ARBA00067300"/>
    </source>
</evidence>
<dbReference type="STRING" id="456900.A0A195C3T9"/>
<evidence type="ECO:0000256" key="2">
    <source>
        <dbReference type="ARBA" id="ARBA00004173"/>
    </source>
</evidence>
<dbReference type="CDD" id="cd07724">
    <property type="entry name" value="POD-like_MBL-fold"/>
    <property type="match status" value="1"/>
</dbReference>
<dbReference type="PANTHER" id="PTHR43084">
    <property type="entry name" value="PERSULFIDE DIOXYGENASE ETHE1"/>
    <property type="match status" value="1"/>
</dbReference>
<evidence type="ECO:0000256" key="9">
    <source>
        <dbReference type="ARBA" id="ARBA00023004"/>
    </source>
</evidence>
<dbReference type="FunFam" id="3.60.15.10:FF:000013">
    <property type="entry name" value="Persulfide dioxygenase ETHE1, mitochondrial"/>
    <property type="match status" value="1"/>
</dbReference>
<evidence type="ECO:0000256" key="4">
    <source>
        <dbReference type="ARBA" id="ARBA00022723"/>
    </source>
</evidence>
<evidence type="ECO:0000256" key="7">
    <source>
        <dbReference type="ARBA" id="ARBA00022990"/>
    </source>
</evidence>
<organism evidence="18 19">
    <name type="scientific">Cyphomyrmex costatus</name>
    <dbReference type="NCBI Taxonomy" id="456900"/>
    <lineage>
        <taxon>Eukaryota</taxon>
        <taxon>Metazoa</taxon>
        <taxon>Ecdysozoa</taxon>
        <taxon>Arthropoda</taxon>
        <taxon>Hexapoda</taxon>
        <taxon>Insecta</taxon>
        <taxon>Pterygota</taxon>
        <taxon>Neoptera</taxon>
        <taxon>Endopterygota</taxon>
        <taxon>Hymenoptera</taxon>
        <taxon>Apocrita</taxon>
        <taxon>Aculeata</taxon>
        <taxon>Formicoidea</taxon>
        <taxon>Formicidae</taxon>
        <taxon>Myrmicinae</taxon>
        <taxon>Cyphomyrmex</taxon>
    </lineage>
</organism>